<dbReference type="GO" id="GO:0016787">
    <property type="term" value="F:hydrolase activity"/>
    <property type="evidence" value="ECO:0007669"/>
    <property type="project" value="UniProtKB-KW"/>
</dbReference>
<evidence type="ECO:0000256" key="1">
    <source>
        <dbReference type="ARBA" id="ARBA00022801"/>
    </source>
</evidence>
<dbReference type="PANTHER" id="PTHR48081:SF8">
    <property type="entry name" value="ALPHA_BETA HYDROLASE FOLD-3 DOMAIN-CONTAINING PROTEIN-RELATED"/>
    <property type="match status" value="1"/>
</dbReference>
<dbReference type="Gene3D" id="3.40.50.150">
    <property type="entry name" value="Vaccinia Virus protein VP39"/>
    <property type="match status" value="1"/>
</dbReference>
<dbReference type="InParanoid" id="A0A218Z067"/>
<dbReference type="OrthoDB" id="1723750at2759"/>
<feature type="domain" description="Alpha/beta hydrolase fold-3" evidence="3">
    <location>
        <begin position="405"/>
        <end position="618"/>
    </location>
</feature>
<dbReference type="SUPFAM" id="SSF53474">
    <property type="entry name" value="alpha/beta-Hydrolases"/>
    <property type="match status" value="1"/>
</dbReference>
<reference evidence="4 5" key="1">
    <citation type="submission" date="2017-04" db="EMBL/GenBank/DDBJ databases">
        <title>Draft genome sequence of Marssonina coronaria NL1: causal agent of apple blotch.</title>
        <authorList>
            <person name="Cheng Q."/>
        </authorList>
    </citation>
    <scope>NUCLEOTIDE SEQUENCE [LARGE SCALE GENOMIC DNA]</scope>
    <source>
        <strain evidence="4 5">NL1</strain>
    </source>
</reference>
<dbReference type="Pfam" id="PF07859">
    <property type="entry name" value="Abhydrolase_3"/>
    <property type="match status" value="1"/>
</dbReference>
<comment type="caution">
    <text evidence="4">The sequence shown here is derived from an EMBL/GenBank/DDBJ whole genome shotgun (WGS) entry which is preliminary data.</text>
</comment>
<protein>
    <submittedName>
        <fullName evidence="4">Lipase/esterase</fullName>
    </submittedName>
</protein>
<dbReference type="PANTHER" id="PTHR48081">
    <property type="entry name" value="AB HYDROLASE SUPERFAMILY PROTEIN C4A8.06C"/>
    <property type="match status" value="1"/>
</dbReference>
<accession>A0A218Z067</accession>
<dbReference type="Gene3D" id="3.40.50.1820">
    <property type="entry name" value="alpha/beta hydrolase"/>
    <property type="match status" value="1"/>
</dbReference>
<evidence type="ECO:0000256" key="2">
    <source>
        <dbReference type="SAM" id="MobiDB-lite"/>
    </source>
</evidence>
<dbReference type="STRING" id="503106.A0A218Z067"/>
<feature type="region of interest" description="Disordered" evidence="2">
    <location>
        <begin position="1"/>
        <end position="27"/>
    </location>
</feature>
<keyword evidence="5" id="KW-1185">Reference proteome</keyword>
<evidence type="ECO:0000313" key="4">
    <source>
        <dbReference type="EMBL" id="OWP01437.1"/>
    </source>
</evidence>
<dbReference type="InterPro" id="IPR029058">
    <property type="entry name" value="AB_hydrolase_fold"/>
</dbReference>
<organism evidence="4 5">
    <name type="scientific">Diplocarpon coronariae</name>
    <dbReference type="NCBI Taxonomy" id="2795749"/>
    <lineage>
        <taxon>Eukaryota</taxon>
        <taxon>Fungi</taxon>
        <taxon>Dikarya</taxon>
        <taxon>Ascomycota</taxon>
        <taxon>Pezizomycotina</taxon>
        <taxon>Leotiomycetes</taxon>
        <taxon>Helotiales</taxon>
        <taxon>Drepanopezizaceae</taxon>
        <taxon>Diplocarpon</taxon>
    </lineage>
</organism>
<dbReference type="Proteomes" id="UP000242519">
    <property type="component" value="Unassembled WGS sequence"/>
</dbReference>
<evidence type="ECO:0000259" key="3">
    <source>
        <dbReference type="Pfam" id="PF07859"/>
    </source>
</evidence>
<proteinExistence type="predicted"/>
<dbReference type="InterPro" id="IPR013094">
    <property type="entry name" value="AB_hydrolase_3"/>
</dbReference>
<evidence type="ECO:0000313" key="5">
    <source>
        <dbReference type="Proteomes" id="UP000242519"/>
    </source>
</evidence>
<dbReference type="EMBL" id="MZNU01000279">
    <property type="protein sequence ID" value="OWP01437.1"/>
    <property type="molecule type" value="Genomic_DNA"/>
</dbReference>
<gene>
    <name evidence="4" type="ORF">B2J93_2847</name>
</gene>
<sequence length="644" mass="69580">MSAFTFSFSGDDIEETHTGPESLHPNHAAETGTLQRATSSAFPIAGQSLLQPQTHELEIMLKALPSKIAYSTLVIKLDDGTEISIPRRELWDVRVQLMAEEDDEGLGNLGKDDVKTGVYEGGFKSWESSVDVVKVLHQRIREIGHSGKVLELGCGTALPSLATFQWLLQNTNSATALSLGLADYNPTVLQLVTLPNILLSWAQVTRRETWEAEGELEIDEEVMKGFLSSLETRHIRISFFSGAWGPEFARLVKEDMGAPASRLTITGAETIYSPAALKSFAETLMILLNTMPDDERRALVAAKKVYFGVGGSMEDFCNMVRWKDGAVQQISEESDGYEKVLGQRPILSGSPEDIVAQFNGLGAQISSQASPPDTSITTEDAVASGVPVRVYTPPGASGKKLPVGVYYHGGGYLVGSLDSEDVWCRFICKNTPCILVSVDYRLSQAGHKWPAQIDDSVTAFQWAWENAAKLGGDQAQVFTTGASAGGGLALGVADHFSTSSAGPKVHGVAAMVPVTAHPASIPAAYESQYKAYTENATGVPIIDAASMKTFFDAAAVDPNDEKAFVVLSKNLGKFPPTYIATCGKDPLRDDGQVLEAMLKKEGTKTKSDFYEGVPHYFWLFPGIQGGDEFLENVVKGAQWFLSQS</sequence>
<dbReference type="InterPro" id="IPR050300">
    <property type="entry name" value="GDXG_lipolytic_enzyme"/>
</dbReference>
<keyword evidence="1" id="KW-0378">Hydrolase</keyword>
<name>A0A218Z067_9HELO</name>
<dbReference type="InterPro" id="IPR029063">
    <property type="entry name" value="SAM-dependent_MTases_sf"/>
</dbReference>
<dbReference type="AlphaFoldDB" id="A0A218Z067"/>